<evidence type="ECO:0000313" key="14">
    <source>
        <dbReference type="EMBL" id="KAF1912444.1"/>
    </source>
</evidence>
<dbReference type="GO" id="GO:0003677">
    <property type="term" value="F:DNA binding"/>
    <property type="evidence" value="ECO:0007669"/>
    <property type="project" value="UniProtKB-KW"/>
</dbReference>
<feature type="domain" description="Helicase ATP-binding" evidence="12">
    <location>
        <begin position="743"/>
        <end position="914"/>
    </location>
</feature>
<dbReference type="EC" id="3.6.4.12" evidence="3"/>
<dbReference type="InterPro" id="IPR014001">
    <property type="entry name" value="Helicase_ATP-bd"/>
</dbReference>
<keyword evidence="6" id="KW-0347">Helicase</keyword>
<evidence type="ECO:0000259" key="13">
    <source>
        <dbReference type="PROSITE" id="PS51194"/>
    </source>
</evidence>
<dbReference type="GO" id="GO:0005524">
    <property type="term" value="F:ATP binding"/>
    <property type="evidence" value="ECO:0007669"/>
    <property type="project" value="UniProtKB-KW"/>
</dbReference>
<reference evidence="14" key="1">
    <citation type="journal article" date="2020" name="Stud. Mycol.">
        <title>101 Dothideomycetes genomes: a test case for predicting lifestyles and emergence of pathogens.</title>
        <authorList>
            <person name="Haridas S."/>
            <person name="Albert R."/>
            <person name="Binder M."/>
            <person name="Bloem J."/>
            <person name="Labutti K."/>
            <person name="Salamov A."/>
            <person name="Andreopoulos B."/>
            <person name="Baker S."/>
            <person name="Barry K."/>
            <person name="Bills G."/>
            <person name="Bluhm B."/>
            <person name="Cannon C."/>
            <person name="Castanera R."/>
            <person name="Culley D."/>
            <person name="Daum C."/>
            <person name="Ezra D."/>
            <person name="Gonzalez J."/>
            <person name="Henrissat B."/>
            <person name="Kuo A."/>
            <person name="Liang C."/>
            <person name="Lipzen A."/>
            <person name="Lutzoni F."/>
            <person name="Magnuson J."/>
            <person name="Mondo S."/>
            <person name="Nolan M."/>
            <person name="Ohm R."/>
            <person name="Pangilinan J."/>
            <person name="Park H.-J."/>
            <person name="Ramirez L."/>
            <person name="Alfaro M."/>
            <person name="Sun H."/>
            <person name="Tritt A."/>
            <person name="Yoshinaga Y."/>
            <person name="Zwiers L.-H."/>
            <person name="Turgeon B."/>
            <person name="Goodwin S."/>
            <person name="Spatafora J."/>
            <person name="Crous P."/>
            <person name="Grigoriev I."/>
        </authorList>
    </citation>
    <scope>NUCLEOTIDE SEQUENCE</scope>
    <source>
        <strain evidence="14">HMLAC05119</strain>
    </source>
</reference>
<dbReference type="EMBL" id="ML979140">
    <property type="protein sequence ID" value="KAF1912444.1"/>
    <property type="molecule type" value="Genomic_DNA"/>
</dbReference>
<evidence type="ECO:0000256" key="9">
    <source>
        <dbReference type="ARBA" id="ARBA00023125"/>
    </source>
</evidence>
<feature type="region of interest" description="Disordered" evidence="11">
    <location>
        <begin position="164"/>
        <end position="374"/>
    </location>
</feature>
<protein>
    <recommendedName>
        <fullName evidence="3">DNA helicase</fullName>
        <ecNumber evidence="3">3.6.4.12</ecNumber>
    </recommendedName>
</protein>
<dbReference type="GO" id="GO:0005694">
    <property type="term" value="C:chromosome"/>
    <property type="evidence" value="ECO:0007669"/>
    <property type="project" value="UniProtKB-ARBA"/>
</dbReference>
<dbReference type="PANTHER" id="PTHR10799">
    <property type="entry name" value="SNF2/RAD54 HELICASE FAMILY"/>
    <property type="match status" value="1"/>
</dbReference>
<feature type="region of interest" description="Disordered" evidence="11">
    <location>
        <begin position="1"/>
        <end position="25"/>
    </location>
</feature>
<comment type="similarity">
    <text evidence="2">Belongs to the SNF2/RAD54 helicase family.</text>
</comment>
<feature type="region of interest" description="Disordered" evidence="11">
    <location>
        <begin position="485"/>
        <end position="555"/>
    </location>
</feature>
<dbReference type="PROSITE" id="PS51194">
    <property type="entry name" value="HELICASE_CTER"/>
    <property type="match status" value="1"/>
</dbReference>
<evidence type="ECO:0000256" key="6">
    <source>
        <dbReference type="ARBA" id="ARBA00022806"/>
    </source>
</evidence>
<dbReference type="SMART" id="SM00490">
    <property type="entry name" value="HELICc"/>
    <property type="match status" value="1"/>
</dbReference>
<evidence type="ECO:0000256" key="3">
    <source>
        <dbReference type="ARBA" id="ARBA00012551"/>
    </source>
</evidence>
<comment type="subcellular location">
    <subcellularLocation>
        <location evidence="1">Nucleus</location>
    </subcellularLocation>
</comment>
<dbReference type="Gene3D" id="3.40.50.300">
    <property type="entry name" value="P-loop containing nucleotide triphosphate hydrolases"/>
    <property type="match status" value="1"/>
</dbReference>
<evidence type="ECO:0000313" key="15">
    <source>
        <dbReference type="Proteomes" id="UP000800096"/>
    </source>
</evidence>
<feature type="compositionally biased region" description="Basic residues" evidence="11">
    <location>
        <begin position="499"/>
        <end position="508"/>
    </location>
</feature>
<evidence type="ECO:0000259" key="12">
    <source>
        <dbReference type="PROSITE" id="PS51192"/>
    </source>
</evidence>
<keyword evidence="8" id="KW-0156">Chromatin regulator</keyword>
<accession>A0A6A5QD95</accession>
<dbReference type="SMART" id="SM00487">
    <property type="entry name" value="DEXDc"/>
    <property type="match status" value="1"/>
</dbReference>
<keyword evidence="4" id="KW-0547">Nucleotide-binding</keyword>
<organism evidence="14 15">
    <name type="scientific">Ampelomyces quisqualis</name>
    <name type="common">Powdery mildew agent</name>
    <dbReference type="NCBI Taxonomy" id="50730"/>
    <lineage>
        <taxon>Eukaryota</taxon>
        <taxon>Fungi</taxon>
        <taxon>Dikarya</taxon>
        <taxon>Ascomycota</taxon>
        <taxon>Pezizomycotina</taxon>
        <taxon>Dothideomycetes</taxon>
        <taxon>Pleosporomycetidae</taxon>
        <taxon>Pleosporales</taxon>
        <taxon>Pleosporineae</taxon>
        <taxon>Phaeosphaeriaceae</taxon>
        <taxon>Ampelomyces</taxon>
    </lineage>
</organism>
<evidence type="ECO:0000256" key="4">
    <source>
        <dbReference type="ARBA" id="ARBA00022741"/>
    </source>
</evidence>
<dbReference type="InterPro" id="IPR038718">
    <property type="entry name" value="SNF2-like_sf"/>
</dbReference>
<dbReference type="Pfam" id="PF00176">
    <property type="entry name" value="SNF2-rel_dom"/>
    <property type="match status" value="1"/>
</dbReference>
<dbReference type="InterPro" id="IPR000330">
    <property type="entry name" value="SNF2_N"/>
</dbReference>
<evidence type="ECO:0000256" key="1">
    <source>
        <dbReference type="ARBA" id="ARBA00004123"/>
    </source>
</evidence>
<feature type="region of interest" description="Disordered" evidence="11">
    <location>
        <begin position="685"/>
        <end position="712"/>
    </location>
</feature>
<feature type="compositionally biased region" description="Polar residues" evidence="11">
    <location>
        <begin position="214"/>
        <end position="229"/>
    </location>
</feature>
<feature type="compositionally biased region" description="Polar residues" evidence="11">
    <location>
        <begin position="183"/>
        <end position="192"/>
    </location>
</feature>
<evidence type="ECO:0000256" key="7">
    <source>
        <dbReference type="ARBA" id="ARBA00022840"/>
    </source>
</evidence>
<evidence type="ECO:0000256" key="11">
    <source>
        <dbReference type="SAM" id="MobiDB-lite"/>
    </source>
</evidence>
<feature type="region of interest" description="Disordered" evidence="11">
    <location>
        <begin position="605"/>
        <end position="624"/>
    </location>
</feature>
<dbReference type="SUPFAM" id="SSF52540">
    <property type="entry name" value="P-loop containing nucleoside triphosphate hydrolases"/>
    <property type="match status" value="2"/>
</dbReference>
<name>A0A6A5QD95_AMPQU</name>
<keyword evidence="10" id="KW-0539">Nucleus</keyword>
<keyword evidence="15" id="KW-1185">Reference proteome</keyword>
<dbReference type="FunFam" id="3.40.50.10810:FF:000014">
    <property type="entry name" value="SWI/SNF-related matrix-associated actin-dependent regulator of chromatin subfamily A containing DEAD/H box 1"/>
    <property type="match status" value="1"/>
</dbReference>
<sequence length="1321" mass="147657">MLRCLSNHTRENTSDTEEVGANGQRDHGELCHHECRPTHAGTAGEILEGPGGPRGSFSMILFSSPNVLLAVMVRKRVVFIGTVPFFGDSSAPRLASLYHHRTPDHARGFANTLLPLFVAIGSLFLSLCVNPHPADTQRQIQIYTSQNLFQDSYFHAMYRDDPIVSSSPPRARSPSEDNLPGTYVTQPTQPLETRSPFFAVPTDTQPTLPLTPRANRQCQAPSSQLQVPRSSPGAERYSSPVMSQSHSQSQRPSGFNPMAPPGTSFFPPQAVRKPFIDLTSDDPPVERDPFEEEPGYRSSIPLSKVELGSRTSRVEETPQKPSWDLSSYSYSNSANNASSTNQRKRPSAGLAAGTPPKKQKLVQRQGGPSRAMPVDLTQDDEFTVDEIADIDLRRKTIRMQAIFPTKSVKVLFEALKKKRGHYDDACDWLAEQESDDELHSPKIGLARSNTDIAAKKNTAQRTLKQPVKNILDKYTKLPASQVIPAAIASPERGQEQPKPKRRLIRGRRNPLPSSPEPTPQRSKPKRPQEFDSDSDNEGIIEISDDDSARGSGSGIDDISAETTLLRFFNECSVEAMVDLSGHKEDEIRELLDQRPFASLAAVRKLHVDSQQPQEKGKKKPRKPRITFGARLVESAKEMWDAYSTIDSVVKSCESLGKPMVAGMARWGINIFGASTEDGVEITNLEDNSDASSSRDSGYHTPHSDTGASDVRKVNRPTLLKQPAIMNDGIELKDYQVVGLNWLNLLWQNKISGILADDMGLGKTCQVIAFLSHLKEQGTSGEKPTLIIVPGSTLENWCREFQRFSETITFTPYYGSQSQRFEHQETILDNISQGECDVIITTYDLTFRKEDNAFLRKCRPKICIFDEGHVLKNANTIRYKSLMRIDTQCRILLTGTPLQNSLQELMSILGFLMPEVFYGKDSPVPEMLQILFKHKAKVTETNSHSSLLSAQRIQRARTMLTPFILRRKKAQVLKHLPAKTSRVEYCDLTDTQKELYTQQLEKQRKILQDRAAGILVKDHANVMMKLRQAAIHPLLFRHRYPDDKIRKMSKACLNEFTFMESNPDIIFEELQLYQDYQCHQLATKYPSALKKFELQNQEWMDSGKVLKLLELLKKYKENGDRALVFSQFTSVMDILSWVFDDYDIAFMRMDGSTPIAERQSLMDDFYADESIGVFMISTKSGGAGINLACANKVIIFDSSFNPQDDIQAENRAHRVGQTREVEVVRLVTKGTVEEQIYALGVSKLELDKMVQGEEPDEPAGKKKPAAAAAAKGDALSKAEEAGIEAVEKMLLQQIESGGADGKDNVKDLFKDGLKKAGVNVAD</sequence>
<keyword evidence="7" id="KW-0067">ATP-binding</keyword>
<feature type="compositionally biased region" description="Low complexity" evidence="11">
    <location>
        <begin position="201"/>
        <end position="212"/>
    </location>
</feature>
<evidence type="ECO:0000256" key="2">
    <source>
        <dbReference type="ARBA" id="ARBA00007025"/>
    </source>
</evidence>
<feature type="compositionally biased region" description="Acidic residues" evidence="11">
    <location>
        <begin position="530"/>
        <end position="545"/>
    </location>
</feature>
<feature type="compositionally biased region" description="Low complexity" evidence="11">
    <location>
        <begin position="238"/>
        <end position="250"/>
    </location>
</feature>
<evidence type="ECO:0000256" key="8">
    <source>
        <dbReference type="ARBA" id="ARBA00022853"/>
    </source>
</evidence>
<feature type="domain" description="Helicase C-terminal" evidence="13">
    <location>
        <begin position="1106"/>
        <end position="1264"/>
    </location>
</feature>
<evidence type="ECO:0000256" key="10">
    <source>
        <dbReference type="ARBA" id="ARBA00023242"/>
    </source>
</evidence>
<dbReference type="Gene3D" id="3.40.50.10810">
    <property type="entry name" value="Tandem AAA-ATPase domain"/>
    <property type="match status" value="1"/>
</dbReference>
<dbReference type="InterPro" id="IPR001650">
    <property type="entry name" value="Helicase_C-like"/>
</dbReference>
<dbReference type="GO" id="GO:0005634">
    <property type="term" value="C:nucleus"/>
    <property type="evidence" value="ECO:0007669"/>
    <property type="project" value="UniProtKB-SubCell"/>
</dbReference>
<keyword evidence="5" id="KW-0378">Hydrolase</keyword>
<dbReference type="GO" id="GO:0003678">
    <property type="term" value="F:DNA helicase activity"/>
    <property type="evidence" value="ECO:0007669"/>
    <property type="project" value="UniProtKB-EC"/>
</dbReference>
<proteinExistence type="inferred from homology"/>
<dbReference type="InterPro" id="IPR027417">
    <property type="entry name" value="P-loop_NTPase"/>
</dbReference>
<keyword evidence="9" id="KW-0238">DNA-binding</keyword>
<dbReference type="InterPro" id="IPR049730">
    <property type="entry name" value="SNF2/RAD54-like_C"/>
</dbReference>
<dbReference type="PROSITE" id="PS51192">
    <property type="entry name" value="HELICASE_ATP_BIND_1"/>
    <property type="match status" value="1"/>
</dbReference>
<dbReference type="CDD" id="cd18793">
    <property type="entry name" value="SF2_C_SNF"/>
    <property type="match status" value="1"/>
</dbReference>
<dbReference type="GO" id="GO:0140658">
    <property type="term" value="F:ATP-dependent chromatin remodeler activity"/>
    <property type="evidence" value="ECO:0007669"/>
    <property type="project" value="UniProtKB-ARBA"/>
</dbReference>
<dbReference type="Pfam" id="PF00271">
    <property type="entry name" value="Helicase_C"/>
    <property type="match status" value="1"/>
</dbReference>
<evidence type="ECO:0000256" key="5">
    <source>
        <dbReference type="ARBA" id="ARBA00022801"/>
    </source>
</evidence>
<feature type="compositionally biased region" description="Low complexity" evidence="11">
    <location>
        <begin position="326"/>
        <end position="339"/>
    </location>
</feature>
<dbReference type="OrthoDB" id="5857104at2759"/>
<dbReference type="GO" id="GO:0016787">
    <property type="term" value="F:hydrolase activity"/>
    <property type="evidence" value="ECO:0007669"/>
    <property type="project" value="UniProtKB-KW"/>
</dbReference>
<dbReference type="Proteomes" id="UP000800096">
    <property type="component" value="Unassembled WGS sequence"/>
</dbReference>
<gene>
    <name evidence="14" type="ORF">BDU57DRAFT_532648</name>
</gene>